<proteinExistence type="inferred from homology"/>
<dbReference type="OrthoDB" id="10264738at2759"/>
<dbReference type="PROSITE" id="PS51746">
    <property type="entry name" value="PPM_2"/>
    <property type="match status" value="1"/>
</dbReference>
<reference evidence="13 14" key="1">
    <citation type="submission" date="2016-07" db="EMBL/GenBank/DDBJ databases">
        <title>Pervasive Adenine N6-methylation of Active Genes in Fungi.</title>
        <authorList>
            <consortium name="DOE Joint Genome Institute"/>
            <person name="Mondo S.J."/>
            <person name="Dannebaum R.O."/>
            <person name="Kuo R.C."/>
            <person name="Labutti K."/>
            <person name="Haridas S."/>
            <person name="Kuo A."/>
            <person name="Salamov A."/>
            <person name="Ahrendt S.R."/>
            <person name="Lipzen A."/>
            <person name="Sullivan W."/>
            <person name="Andreopoulos W.B."/>
            <person name="Clum A."/>
            <person name="Lindquist E."/>
            <person name="Daum C."/>
            <person name="Ramamoorthy G.K."/>
            <person name="Gryganskyi A."/>
            <person name="Culley D."/>
            <person name="Magnuson J.K."/>
            <person name="James T.Y."/>
            <person name="O'Malley M.A."/>
            <person name="Stajich J.E."/>
            <person name="Spatafora J.W."/>
            <person name="Visel A."/>
            <person name="Grigoriev I.V."/>
        </authorList>
    </citation>
    <scope>NUCLEOTIDE SEQUENCE [LARGE SCALE GENOMIC DNA]</scope>
    <source>
        <strain evidence="13 14">NRRL 1336</strain>
    </source>
</reference>
<evidence type="ECO:0000256" key="4">
    <source>
        <dbReference type="ARBA" id="ARBA00013081"/>
    </source>
</evidence>
<evidence type="ECO:0000256" key="1">
    <source>
        <dbReference type="ARBA" id="ARBA00001936"/>
    </source>
</evidence>
<gene>
    <name evidence="13" type="ORF">BCR42DRAFT_323838</name>
</gene>
<evidence type="ECO:0000256" key="11">
    <source>
        <dbReference type="SAM" id="MobiDB-lite"/>
    </source>
</evidence>
<evidence type="ECO:0000259" key="12">
    <source>
        <dbReference type="PROSITE" id="PS51746"/>
    </source>
</evidence>
<evidence type="ECO:0000256" key="10">
    <source>
        <dbReference type="RuleBase" id="RU003465"/>
    </source>
</evidence>
<dbReference type="InterPro" id="IPR036457">
    <property type="entry name" value="PPM-type-like_dom_sf"/>
</dbReference>
<comment type="catalytic activity">
    <reaction evidence="9">
        <text>O-phospho-L-threonyl-[protein] + H2O = L-threonyl-[protein] + phosphate</text>
        <dbReference type="Rhea" id="RHEA:47004"/>
        <dbReference type="Rhea" id="RHEA-COMP:11060"/>
        <dbReference type="Rhea" id="RHEA-COMP:11605"/>
        <dbReference type="ChEBI" id="CHEBI:15377"/>
        <dbReference type="ChEBI" id="CHEBI:30013"/>
        <dbReference type="ChEBI" id="CHEBI:43474"/>
        <dbReference type="ChEBI" id="CHEBI:61977"/>
        <dbReference type="EC" id="3.1.3.16"/>
    </reaction>
    <physiologicalReaction direction="left-to-right" evidence="9">
        <dbReference type="Rhea" id="RHEA:47005"/>
    </physiologicalReaction>
</comment>
<dbReference type="Pfam" id="PF00481">
    <property type="entry name" value="PP2C"/>
    <property type="match status" value="1"/>
</dbReference>
<evidence type="ECO:0000256" key="3">
    <source>
        <dbReference type="ARBA" id="ARBA00006702"/>
    </source>
</evidence>
<dbReference type="PROSITE" id="PS01032">
    <property type="entry name" value="PPM_1"/>
    <property type="match status" value="1"/>
</dbReference>
<evidence type="ECO:0000256" key="2">
    <source>
        <dbReference type="ARBA" id="ARBA00001946"/>
    </source>
</evidence>
<dbReference type="GO" id="GO:0046872">
    <property type="term" value="F:metal ion binding"/>
    <property type="evidence" value="ECO:0007669"/>
    <property type="project" value="UniProtKB-KW"/>
</dbReference>
<keyword evidence="6 10" id="KW-0378">Hydrolase</keyword>
<keyword evidence="14" id="KW-1185">Reference proteome</keyword>
<evidence type="ECO:0000256" key="5">
    <source>
        <dbReference type="ARBA" id="ARBA00022723"/>
    </source>
</evidence>
<keyword evidence="5" id="KW-0479">Metal-binding</keyword>
<dbReference type="SUPFAM" id="SSF81606">
    <property type="entry name" value="PP2C-like"/>
    <property type="match status" value="1"/>
</dbReference>
<dbReference type="InterPro" id="IPR015655">
    <property type="entry name" value="PP2C"/>
</dbReference>
<keyword evidence="8" id="KW-0464">Manganese</keyword>
<dbReference type="Proteomes" id="UP000193560">
    <property type="component" value="Unassembled WGS sequence"/>
</dbReference>
<name>A0A1X2INS2_9FUNG</name>
<accession>A0A1X2INS2</accession>
<keyword evidence="7 10" id="KW-0904">Protein phosphatase</keyword>
<dbReference type="CDD" id="cd00143">
    <property type="entry name" value="PP2Cc"/>
    <property type="match status" value="1"/>
</dbReference>
<dbReference type="GO" id="GO:0004722">
    <property type="term" value="F:protein serine/threonine phosphatase activity"/>
    <property type="evidence" value="ECO:0007669"/>
    <property type="project" value="UniProtKB-EC"/>
</dbReference>
<dbReference type="STRING" id="90262.A0A1X2INS2"/>
<dbReference type="AlphaFoldDB" id="A0A1X2INS2"/>
<dbReference type="Gene3D" id="3.60.40.10">
    <property type="entry name" value="PPM-type phosphatase domain"/>
    <property type="match status" value="1"/>
</dbReference>
<comment type="cofactor">
    <cofactor evidence="2">
        <name>Mg(2+)</name>
        <dbReference type="ChEBI" id="CHEBI:18420"/>
    </cofactor>
</comment>
<protein>
    <recommendedName>
        <fullName evidence="4">protein-serine/threonine phosphatase</fullName>
        <ecNumber evidence="4">3.1.3.16</ecNumber>
    </recommendedName>
</protein>
<evidence type="ECO:0000313" key="13">
    <source>
        <dbReference type="EMBL" id="ORZ19674.1"/>
    </source>
</evidence>
<dbReference type="EC" id="3.1.3.16" evidence="4"/>
<dbReference type="EMBL" id="MCGE01000007">
    <property type="protein sequence ID" value="ORZ19674.1"/>
    <property type="molecule type" value="Genomic_DNA"/>
</dbReference>
<evidence type="ECO:0000256" key="6">
    <source>
        <dbReference type="ARBA" id="ARBA00022801"/>
    </source>
</evidence>
<organism evidence="13 14">
    <name type="scientific">Absidia repens</name>
    <dbReference type="NCBI Taxonomy" id="90262"/>
    <lineage>
        <taxon>Eukaryota</taxon>
        <taxon>Fungi</taxon>
        <taxon>Fungi incertae sedis</taxon>
        <taxon>Mucoromycota</taxon>
        <taxon>Mucoromycotina</taxon>
        <taxon>Mucoromycetes</taxon>
        <taxon>Mucorales</taxon>
        <taxon>Cunninghamellaceae</taxon>
        <taxon>Absidia</taxon>
    </lineage>
</organism>
<comment type="similarity">
    <text evidence="3 10">Belongs to the PP2C family.</text>
</comment>
<feature type="compositionally biased region" description="Polar residues" evidence="11">
    <location>
        <begin position="8"/>
        <end position="20"/>
    </location>
</feature>
<evidence type="ECO:0000256" key="9">
    <source>
        <dbReference type="ARBA" id="ARBA00048832"/>
    </source>
</evidence>
<evidence type="ECO:0000256" key="8">
    <source>
        <dbReference type="ARBA" id="ARBA00023211"/>
    </source>
</evidence>
<dbReference type="InterPro" id="IPR001932">
    <property type="entry name" value="PPM-type_phosphatase-like_dom"/>
</dbReference>
<dbReference type="PANTHER" id="PTHR13832:SF565">
    <property type="entry name" value="AT28366P-RELATED"/>
    <property type="match status" value="1"/>
</dbReference>
<feature type="domain" description="PPM-type phosphatase" evidence="12">
    <location>
        <begin position="24"/>
        <end position="288"/>
    </location>
</feature>
<dbReference type="InterPro" id="IPR000222">
    <property type="entry name" value="PP2C_BS"/>
</dbReference>
<dbReference type="PANTHER" id="PTHR13832">
    <property type="entry name" value="PROTEIN PHOSPHATASE 2C"/>
    <property type="match status" value="1"/>
</dbReference>
<comment type="cofactor">
    <cofactor evidence="1">
        <name>Mn(2+)</name>
        <dbReference type="ChEBI" id="CHEBI:29035"/>
    </cofactor>
</comment>
<dbReference type="SMART" id="SM00331">
    <property type="entry name" value="PP2C_SIG"/>
    <property type="match status" value="1"/>
</dbReference>
<feature type="region of interest" description="Disordered" evidence="11">
    <location>
        <begin position="1"/>
        <end position="20"/>
    </location>
</feature>
<dbReference type="SMART" id="SM00332">
    <property type="entry name" value="PP2Cc"/>
    <property type="match status" value="1"/>
</dbReference>
<dbReference type="FunFam" id="3.60.40.10:FF:000016">
    <property type="entry name" value="Protein phosphatase 2C"/>
    <property type="match status" value="1"/>
</dbReference>
<comment type="caution">
    <text evidence="13">The sequence shown here is derived from an EMBL/GenBank/DDBJ whole genome shotgun (WGS) entry which is preliminary data.</text>
</comment>
<evidence type="ECO:0000313" key="14">
    <source>
        <dbReference type="Proteomes" id="UP000193560"/>
    </source>
</evidence>
<evidence type="ECO:0000256" key="7">
    <source>
        <dbReference type="ARBA" id="ARBA00022912"/>
    </source>
</evidence>
<sequence>MGQALSEPVTTKTSSEGSTDKSLVYSVSSMQGWRVNMEDRHALIPSYEDTGDNFFAVFDGHGVGDSVAEYCSEHLHHRVFHSQAYKDGHVQDALRWANLQVDKELRIDVSQSQETAGCTALAALITKDNHLYISNAGDSRAVLSTKNGKAMALSKDHKPNDPIETERIKLAGGHVEGNRVNGTLALSRAIGDFGFKTQTDIPPEKQAVTAYPDIQEYKLTPDDEFLVLACDGIWDCRSDQQVVDIIRYGLTLKKTLVQISEELMDTCLAEHNTASVGCDNMTLIIVAFLHNNKDVDEWYDTMASNQISKPSSLCKQQQQKPSKLPPSFIIKE</sequence>